<organism evidence="1 2">
    <name type="scientific">Sungouiella intermedia</name>
    <dbReference type="NCBI Taxonomy" id="45354"/>
    <lineage>
        <taxon>Eukaryota</taxon>
        <taxon>Fungi</taxon>
        <taxon>Dikarya</taxon>
        <taxon>Ascomycota</taxon>
        <taxon>Saccharomycotina</taxon>
        <taxon>Pichiomycetes</taxon>
        <taxon>Metschnikowiaceae</taxon>
        <taxon>Sungouiella</taxon>
    </lineage>
</organism>
<protein>
    <submittedName>
        <fullName evidence="1">CIC11C00000003779</fullName>
    </submittedName>
</protein>
<dbReference type="HAMAP" id="MF_00336">
    <property type="entry name" value="BioD"/>
    <property type="match status" value="1"/>
</dbReference>
<dbReference type="GO" id="GO:0005524">
    <property type="term" value="F:ATP binding"/>
    <property type="evidence" value="ECO:0007669"/>
    <property type="project" value="InterPro"/>
</dbReference>
<dbReference type="NCBIfam" id="TIGR00347">
    <property type="entry name" value="bioD"/>
    <property type="match status" value="1"/>
</dbReference>
<dbReference type="CDD" id="cd03109">
    <property type="entry name" value="DTBS"/>
    <property type="match status" value="1"/>
</dbReference>
<dbReference type="GO" id="GO:0000287">
    <property type="term" value="F:magnesium ion binding"/>
    <property type="evidence" value="ECO:0007669"/>
    <property type="project" value="InterPro"/>
</dbReference>
<gene>
    <name evidence="1" type="ORF">SAMEA4029009_CIC11G00000003779</name>
</gene>
<accession>A0A1L0DQZ9</accession>
<dbReference type="PANTHER" id="PTHR43210:SF5">
    <property type="entry name" value="DETHIOBIOTIN SYNTHETASE"/>
    <property type="match status" value="1"/>
</dbReference>
<evidence type="ECO:0000313" key="2">
    <source>
        <dbReference type="Proteomes" id="UP000182259"/>
    </source>
</evidence>
<sequence length="211" mass="23267">MKLVFVTGTDTDVGKTHVAAALTRSWDANYWKPIQTGTTSDPGDTTTVQTLTRLPNARFCRPQVELEYPLSPWRASLKEGLVPVKVSDIEIPDAFNISPRPLVIEGAGGLMVPINEKEIMTDLIIKFKSPVILVARSGLGTLNHTLLSIEHLRYKGVRDIYVVFNGPLNQDNQEAVEAFAPDVKILACIPPCENGIEGLVEYIPSIEFLRV</sequence>
<dbReference type="UniPathway" id="UPA00078"/>
<name>A0A1L0DQZ9_9ASCO</name>
<dbReference type="EMBL" id="LT635769">
    <property type="protein sequence ID" value="SGZ58192.1"/>
    <property type="molecule type" value="Genomic_DNA"/>
</dbReference>
<dbReference type="GO" id="GO:0004141">
    <property type="term" value="F:dethiobiotin synthase activity"/>
    <property type="evidence" value="ECO:0007669"/>
    <property type="project" value="InterPro"/>
</dbReference>
<dbReference type="Proteomes" id="UP000182259">
    <property type="component" value="Chromosome VI"/>
</dbReference>
<dbReference type="PIRSF" id="PIRSF006755">
    <property type="entry name" value="DTB_synth"/>
    <property type="match status" value="1"/>
</dbReference>
<evidence type="ECO:0000313" key="1">
    <source>
        <dbReference type="EMBL" id="SGZ58192.1"/>
    </source>
</evidence>
<proteinExistence type="inferred from homology"/>
<dbReference type="Pfam" id="PF13500">
    <property type="entry name" value="AAA_26"/>
    <property type="match status" value="1"/>
</dbReference>
<dbReference type="SUPFAM" id="SSF52540">
    <property type="entry name" value="P-loop containing nucleoside triphosphate hydrolases"/>
    <property type="match status" value="1"/>
</dbReference>
<dbReference type="InterPro" id="IPR004472">
    <property type="entry name" value="DTB_synth_BioD"/>
</dbReference>
<dbReference type="InterPro" id="IPR027417">
    <property type="entry name" value="P-loop_NTPase"/>
</dbReference>
<dbReference type="AlphaFoldDB" id="A0A1L0DQZ9"/>
<dbReference type="Gene3D" id="3.40.50.300">
    <property type="entry name" value="P-loop containing nucleotide triphosphate hydrolases"/>
    <property type="match status" value="1"/>
</dbReference>
<dbReference type="GO" id="GO:0009102">
    <property type="term" value="P:biotin biosynthetic process"/>
    <property type="evidence" value="ECO:0007669"/>
    <property type="project" value="UniProtKB-UniPathway"/>
</dbReference>
<reference evidence="1 2" key="1">
    <citation type="submission" date="2016-10" db="EMBL/GenBank/DDBJ databases">
        <authorList>
            <person name="de Groot N.N."/>
        </authorList>
    </citation>
    <scope>NUCLEOTIDE SEQUENCE [LARGE SCALE GENOMIC DNA]</scope>
    <source>
        <strain evidence="1 2">PYCC 4715</strain>
    </source>
</reference>
<dbReference type="PANTHER" id="PTHR43210">
    <property type="entry name" value="DETHIOBIOTIN SYNTHETASE"/>
    <property type="match status" value="1"/>
</dbReference>